<accession>A0ABU6K0L4</accession>
<dbReference type="InterPro" id="IPR006048">
    <property type="entry name" value="A-amylase/branching_C"/>
</dbReference>
<dbReference type="Proteomes" id="UP001331561">
    <property type="component" value="Unassembled WGS sequence"/>
</dbReference>
<dbReference type="SUPFAM" id="SSF81296">
    <property type="entry name" value="E set domains"/>
    <property type="match status" value="1"/>
</dbReference>
<dbReference type="CDD" id="cd11322">
    <property type="entry name" value="AmyAc_Glg_BE"/>
    <property type="match status" value="1"/>
</dbReference>
<dbReference type="SUPFAM" id="SSF51011">
    <property type="entry name" value="Glycosyl hydrolase domain"/>
    <property type="match status" value="1"/>
</dbReference>
<keyword evidence="6 10" id="KW-0328">Glycosyltransferase</keyword>
<keyword evidence="8 10" id="KW-0320">Glycogen biosynthesis</keyword>
<sequence>MNQRANTMEPPQQAGPQVTDAYFELGEQDLHLFREGTHSRLYDKLGCHLTATGARFAVWAPNASAVAVIGDFNGWDAGTHRANVRWDGSGIWELDIDGVTPGHRYKFAIFTQSGQRLEKADPFARYAEHAPATASVVWPTDRFAWNDTGWMAGRASCKALDGPMSVYECHLGSWRRSEHGDMLDYRSLAPLLTQYLLQTGFTHVELMPVTEHPFYGSWGYQTTGYFAPSSRYGTPEDFKFLVNALHEAGIGVILDWVPSHFPADAHGLAQFDGTHLFEHADARQGFHPEWNSSIFNYGRNEIRAFLLSSAMLWLDEYHIDALRVDAVASMLYLDYARKEGEWIPNVHGGRENLEAISFLRMLNESAYRDHPGVQIIAEESTAWPRVSRPTDAGGLGFGMKWNMGWMHDTLKYLQEDPINRRWHQGKLTFSLLYAFTENFMLPLSHDEVVYGKGSLIEKMPGDDWQKFANLRLLFGHMWAHPGKKLLFMGGEFAQRREWNHDQSLDWHLVEQGGPHAGVQRWVEDLNRFYRSEPALYALDFDSAGFEWINADDADNSVICYLRKSDKGGSVLIVANFTPVPRSNYLVGVPHAGYWCECLNSDATLYGGSGAGNQGGTHSVPVAANGRFQSLNLTLPPLGILFLRHERAAS</sequence>
<evidence type="ECO:0000256" key="10">
    <source>
        <dbReference type="HAMAP-Rule" id="MF_00685"/>
    </source>
</evidence>
<keyword evidence="13" id="KW-1185">Reference proteome</keyword>
<reference evidence="12 13" key="1">
    <citation type="submission" date="2024-01" db="EMBL/GenBank/DDBJ databases">
        <title>Uliginosibacterium soil sp. nov.</title>
        <authorList>
            <person name="Lv Y."/>
        </authorList>
    </citation>
    <scope>NUCLEOTIDE SEQUENCE [LARGE SCALE GENOMIC DNA]</scope>
    <source>
        <strain evidence="12 13">H3</strain>
    </source>
</reference>
<dbReference type="InterPro" id="IPR013780">
    <property type="entry name" value="Glyco_hydro_b"/>
</dbReference>
<dbReference type="Gene3D" id="3.20.20.80">
    <property type="entry name" value="Glycosidases"/>
    <property type="match status" value="1"/>
</dbReference>
<dbReference type="NCBIfam" id="TIGR01515">
    <property type="entry name" value="branching_enzym"/>
    <property type="match status" value="1"/>
</dbReference>
<dbReference type="GO" id="GO:0003844">
    <property type="term" value="F:1,4-alpha-glucan branching enzyme activity"/>
    <property type="evidence" value="ECO:0007669"/>
    <property type="project" value="UniProtKB-EC"/>
</dbReference>
<evidence type="ECO:0000256" key="7">
    <source>
        <dbReference type="ARBA" id="ARBA00022679"/>
    </source>
</evidence>
<dbReference type="PANTHER" id="PTHR43651">
    <property type="entry name" value="1,4-ALPHA-GLUCAN-BRANCHING ENZYME"/>
    <property type="match status" value="1"/>
</dbReference>
<dbReference type="Pfam" id="PF02806">
    <property type="entry name" value="Alpha-amylase_C"/>
    <property type="match status" value="1"/>
</dbReference>
<gene>
    <name evidence="10 12" type="primary">glgB</name>
    <name evidence="12" type="ORF">VVD49_07030</name>
</gene>
<comment type="catalytic activity">
    <reaction evidence="1 10">
        <text>Transfers a segment of a (1-&gt;4)-alpha-D-glucan chain to a primary hydroxy group in a similar glucan chain.</text>
        <dbReference type="EC" id="2.4.1.18"/>
    </reaction>
</comment>
<evidence type="ECO:0000256" key="4">
    <source>
        <dbReference type="ARBA" id="ARBA00009000"/>
    </source>
</evidence>
<dbReference type="NCBIfam" id="NF003811">
    <property type="entry name" value="PRK05402.1"/>
    <property type="match status" value="1"/>
</dbReference>
<name>A0ABU6K0L4_9RHOO</name>
<dbReference type="InterPro" id="IPR037439">
    <property type="entry name" value="Branching_enzy"/>
</dbReference>
<evidence type="ECO:0000256" key="2">
    <source>
        <dbReference type="ARBA" id="ARBA00002953"/>
    </source>
</evidence>
<dbReference type="Gene3D" id="2.60.40.10">
    <property type="entry name" value="Immunoglobulins"/>
    <property type="match status" value="1"/>
</dbReference>
<proteinExistence type="inferred from homology"/>
<dbReference type="InterPro" id="IPR004193">
    <property type="entry name" value="Glyco_hydro_13_N"/>
</dbReference>
<dbReference type="Pfam" id="PF00128">
    <property type="entry name" value="Alpha-amylase"/>
    <property type="match status" value="1"/>
</dbReference>
<comment type="pathway">
    <text evidence="3 10">Glycan biosynthesis; glycogen biosynthesis.</text>
</comment>
<dbReference type="EMBL" id="JAYXHS010000001">
    <property type="protein sequence ID" value="MEC5385472.1"/>
    <property type="molecule type" value="Genomic_DNA"/>
</dbReference>
<dbReference type="Pfam" id="PF02922">
    <property type="entry name" value="CBM_48"/>
    <property type="match status" value="1"/>
</dbReference>
<evidence type="ECO:0000256" key="6">
    <source>
        <dbReference type="ARBA" id="ARBA00022676"/>
    </source>
</evidence>
<dbReference type="InterPro" id="IPR006407">
    <property type="entry name" value="GlgB"/>
</dbReference>
<comment type="subunit">
    <text evidence="10">Monomer.</text>
</comment>
<dbReference type="HAMAP" id="MF_00685">
    <property type="entry name" value="GlgB"/>
    <property type="match status" value="1"/>
</dbReference>
<dbReference type="InterPro" id="IPR044143">
    <property type="entry name" value="GlgB_N_E_set_prok"/>
</dbReference>
<keyword evidence="9 10" id="KW-0119">Carbohydrate metabolism</keyword>
<evidence type="ECO:0000256" key="8">
    <source>
        <dbReference type="ARBA" id="ARBA00023056"/>
    </source>
</evidence>
<protein>
    <recommendedName>
        <fullName evidence="10">1,4-alpha-glucan branching enzyme GlgB</fullName>
        <ecNumber evidence="10">2.4.1.18</ecNumber>
    </recommendedName>
    <alternativeName>
        <fullName evidence="10">1,4-alpha-D-glucan:1,4-alpha-D-glucan 6-glucosyl-transferase</fullName>
    </alternativeName>
    <alternativeName>
        <fullName evidence="10">Alpha-(1-&gt;4)-glucan branching enzyme</fullName>
    </alternativeName>
    <alternativeName>
        <fullName evidence="10">Glycogen branching enzyme</fullName>
        <shortName evidence="10">BE</shortName>
    </alternativeName>
</protein>
<evidence type="ECO:0000313" key="13">
    <source>
        <dbReference type="Proteomes" id="UP001331561"/>
    </source>
</evidence>
<evidence type="ECO:0000256" key="5">
    <source>
        <dbReference type="ARBA" id="ARBA00022600"/>
    </source>
</evidence>
<dbReference type="PANTHER" id="PTHR43651:SF3">
    <property type="entry name" value="1,4-ALPHA-GLUCAN-BRANCHING ENZYME"/>
    <property type="match status" value="1"/>
</dbReference>
<comment type="function">
    <text evidence="2 10">Catalyzes the formation of the alpha-1,6-glucosidic linkages in glycogen by scission of a 1,4-alpha-linked oligosaccharide from growing alpha-1,4-glucan chains and the subsequent attachment of the oligosaccharide to the alpha-1,6 position.</text>
</comment>
<keyword evidence="5 10" id="KW-0321">Glycogen metabolism</keyword>
<evidence type="ECO:0000313" key="12">
    <source>
        <dbReference type="EMBL" id="MEC5385472.1"/>
    </source>
</evidence>
<dbReference type="Gene3D" id="2.60.40.1180">
    <property type="entry name" value="Golgi alpha-mannosidase II"/>
    <property type="match status" value="1"/>
</dbReference>
<dbReference type="NCBIfam" id="NF008967">
    <property type="entry name" value="PRK12313.1"/>
    <property type="match status" value="1"/>
</dbReference>
<evidence type="ECO:0000256" key="1">
    <source>
        <dbReference type="ARBA" id="ARBA00000826"/>
    </source>
</evidence>
<evidence type="ECO:0000259" key="11">
    <source>
        <dbReference type="SMART" id="SM00642"/>
    </source>
</evidence>
<dbReference type="InterPro" id="IPR006047">
    <property type="entry name" value="GH13_cat_dom"/>
</dbReference>
<evidence type="ECO:0000256" key="9">
    <source>
        <dbReference type="ARBA" id="ARBA00023277"/>
    </source>
</evidence>
<feature type="active site" description="Proton donor" evidence="10">
    <location>
        <position position="378"/>
    </location>
</feature>
<dbReference type="SMART" id="SM00642">
    <property type="entry name" value="Aamy"/>
    <property type="match status" value="1"/>
</dbReference>
<feature type="active site" description="Nucleophile" evidence="10">
    <location>
        <position position="325"/>
    </location>
</feature>
<dbReference type="InterPro" id="IPR013783">
    <property type="entry name" value="Ig-like_fold"/>
</dbReference>
<dbReference type="InterPro" id="IPR014756">
    <property type="entry name" value="Ig_E-set"/>
</dbReference>
<dbReference type="InterPro" id="IPR017853">
    <property type="entry name" value="GH"/>
</dbReference>
<dbReference type="EC" id="2.4.1.18" evidence="10"/>
<dbReference type="PIRSF" id="PIRSF000463">
    <property type="entry name" value="GlgB"/>
    <property type="match status" value="1"/>
</dbReference>
<dbReference type="SUPFAM" id="SSF51445">
    <property type="entry name" value="(Trans)glycosidases"/>
    <property type="match status" value="1"/>
</dbReference>
<dbReference type="CDD" id="cd02855">
    <property type="entry name" value="E_set_GBE_prok_N"/>
    <property type="match status" value="1"/>
</dbReference>
<dbReference type="RefSeq" id="WP_327598427.1">
    <property type="nucleotide sequence ID" value="NZ_JAYXHS010000001.1"/>
</dbReference>
<organism evidence="12 13">
    <name type="scientific">Uliginosibacterium silvisoli</name>
    <dbReference type="NCBI Taxonomy" id="3114758"/>
    <lineage>
        <taxon>Bacteria</taxon>
        <taxon>Pseudomonadati</taxon>
        <taxon>Pseudomonadota</taxon>
        <taxon>Betaproteobacteria</taxon>
        <taxon>Rhodocyclales</taxon>
        <taxon>Zoogloeaceae</taxon>
        <taxon>Uliginosibacterium</taxon>
    </lineage>
</organism>
<evidence type="ECO:0000256" key="3">
    <source>
        <dbReference type="ARBA" id="ARBA00004964"/>
    </source>
</evidence>
<keyword evidence="7 10" id="KW-0808">Transferase</keyword>
<comment type="caution">
    <text evidence="12">The sequence shown here is derived from an EMBL/GenBank/DDBJ whole genome shotgun (WGS) entry which is preliminary data.</text>
</comment>
<feature type="domain" description="Glycosyl hydrolase family 13 catalytic" evidence="11">
    <location>
        <begin position="140"/>
        <end position="538"/>
    </location>
</feature>
<comment type="similarity">
    <text evidence="4 10">Belongs to the glycosyl hydrolase 13 family. GlgB subfamily.</text>
</comment>